<evidence type="ECO:0000259" key="4">
    <source>
        <dbReference type="Pfam" id="PF00557"/>
    </source>
</evidence>
<feature type="domain" description="Creatinase N-terminal" evidence="5">
    <location>
        <begin position="7"/>
        <end position="131"/>
    </location>
</feature>
<dbReference type="GO" id="GO:0005737">
    <property type="term" value="C:cytoplasm"/>
    <property type="evidence" value="ECO:0007669"/>
    <property type="project" value="UniProtKB-ARBA"/>
</dbReference>
<evidence type="ECO:0000256" key="2">
    <source>
        <dbReference type="ARBA" id="ARBA00022723"/>
    </source>
</evidence>
<keyword evidence="3" id="KW-0378">Hydrolase</keyword>
<dbReference type="InterPro" id="IPR029149">
    <property type="entry name" value="Creatin/AminoP/Spt16_N"/>
</dbReference>
<dbReference type="Pfam" id="PF00557">
    <property type="entry name" value="Peptidase_M24"/>
    <property type="match status" value="1"/>
</dbReference>
<dbReference type="InterPro" id="IPR000994">
    <property type="entry name" value="Pept_M24"/>
</dbReference>
<evidence type="ECO:0000259" key="5">
    <source>
        <dbReference type="Pfam" id="PF01321"/>
    </source>
</evidence>
<feature type="domain" description="Peptidase M24 C-terminal" evidence="6">
    <location>
        <begin position="536"/>
        <end position="595"/>
    </location>
</feature>
<dbReference type="Gene3D" id="3.40.350.10">
    <property type="entry name" value="Creatinase/prolidase N-terminal domain"/>
    <property type="match status" value="2"/>
</dbReference>
<dbReference type="Gene3D" id="3.90.230.10">
    <property type="entry name" value="Creatinase/methionine aminopeptidase superfamily"/>
    <property type="match status" value="1"/>
</dbReference>
<dbReference type="InterPro" id="IPR036005">
    <property type="entry name" value="Creatinase/aminopeptidase-like"/>
</dbReference>
<comment type="caution">
    <text evidence="7">The sequence shown here is derived from an EMBL/GenBank/DDBJ whole genome shotgun (WGS) entry which is preliminary data.</text>
</comment>
<dbReference type="InterPro" id="IPR050422">
    <property type="entry name" value="X-Pro_aminopeptidase_P"/>
</dbReference>
<dbReference type="AlphaFoldDB" id="A0A6N7V5M7"/>
<dbReference type="SUPFAM" id="SSF53092">
    <property type="entry name" value="Creatinase/prolidase N-terminal domain"/>
    <property type="match status" value="1"/>
</dbReference>
<dbReference type="EMBL" id="VULY01000018">
    <property type="protein sequence ID" value="MSR94492.1"/>
    <property type="molecule type" value="Genomic_DNA"/>
</dbReference>
<protein>
    <submittedName>
        <fullName evidence="7">Aminopeptidase P family protein</fullName>
    </submittedName>
</protein>
<accession>A0A6N7V5M7</accession>
<dbReference type="Pfam" id="PF01321">
    <property type="entry name" value="Creatinase_N"/>
    <property type="match status" value="1"/>
</dbReference>
<evidence type="ECO:0000313" key="8">
    <source>
        <dbReference type="Proteomes" id="UP000434409"/>
    </source>
</evidence>
<dbReference type="PANTHER" id="PTHR43763">
    <property type="entry name" value="XAA-PRO AMINOPEPTIDASE 1"/>
    <property type="match status" value="1"/>
</dbReference>
<dbReference type="SUPFAM" id="SSF55920">
    <property type="entry name" value="Creatinase/aminopeptidase"/>
    <property type="match status" value="1"/>
</dbReference>
<gene>
    <name evidence="7" type="ORF">FYJ34_09545</name>
</gene>
<evidence type="ECO:0000313" key="7">
    <source>
        <dbReference type="EMBL" id="MSR94492.1"/>
    </source>
</evidence>
<keyword evidence="7" id="KW-0031">Aminopeptidase</keyword>
<proteinExistence type="inferred from homology"/>
<keyword evidence="7" id="KW-0645">Protease</keyword>
<dbReference type="GO" id="GO:0070006">
    <property type="term" value="F:metalloaminopeptidase activity"/>
    <property type="evidence" value="ECO:0007669"/>
    <property type="project" value="InterPro"/>
</dbReference>
<organism evidence="7 8">
    <name type="scientific">Suipraeoptans intestinalis</name>
    <dbReference type="NCBI Taxonomy" id="2606628"/>
    <lineage>
        <taxon>Bacteria</taxon>
        <taxon>Bacillati</taxon>
        <taxon>Bacillota</taxon>
        <taxon>Clostridia</taxon>
        <taxon>Lachnospirales</taxon>
        <taxon>Lachnospiraceae</taxon>
        <taxon>Suipraeoptans</taxon>
    </lineage>
</organism>
<dbReference type="InterPro" id="IPR033740">
    <property type="entry name" value="Pept_M24B"/>
</dbReference>
<dbReference type="Pfam" id="PF16188">
    <property type="entry name" value="Peptidase_M24_C"/>
    <property type="match status" value="1"/>
</dbReference>
<name>A0A6N7V5M7_9FIRM</name>
<evidence type="ECO:0000259" key="6">
    <source>
        <dbReference type="Pfam" id="PF16188"/>
    </source>
</evidence>
<dbReference type="FunFam" id="3.40.350.10:FF:000003">
    <property type="entry name" value="Xaa-pro aminopeptidase P"/>
    <property type="match status" value="1"/>
</dbReference>
<dbReference type="PANTHER" id="PTHR43763:SF6">
    <property type="entry name" value="XAA-PRO AMINOPEPTIDASE 1"/>
    <property type="match status" value="1"/>
</dbReference>
<feature type="domain" description="Peptidase M24" evidence="4">
    <location>
        <begin position="310"/>
        <end position="526"/>
    </location>
</feature>
<dbReference type="InterPro" id="IPR032416">
    <property type="entry name" value="Peptidase_M24_C"/>
</dbReference>
<dbReference type="Pfam" id="PF16189">
    <property type="entry name" value="Creatinase_N_2"/>
    <property type="match status" value="1"/>
</dbReference>
<dbReference type="CDD" id="cd01085">
    <property type="entry name" value="APP"/>
    <property type="match status" value="1"/>
</dbReference>
<dbReference type="RefSeq" id="WP_154478199.1">
    <property type="nucleotide sequence ID" value="NZ_VULY01000018.1"/>
</dbReference>
<keyword evidence="8" id="KW-1185">Reference proteome</keyword>
<sequence length="596" mass="67475">MSTVPERLSKLRELMVRDGIDYYIVPTADFHQSEYVGEHFTARKYITGFSGSAGTAMIDAKEARLWTDGRYFIQAADQLEGTTVELMKMGQPGVPTLTEHLKQVVKPGEVIGFDGRVVSMGEGQGYEAVADAKEARIVYTCDLIDEIWTDRPPLSEEPAFALELQYAGETTAEKLTRIREAMKENQATVHVVTTLDDICWTLNMRGNDIEYFPLVLSYAIVTMDEYHLYIQESKLSEEMKAAFAKDKVVLHPYNDIYEDVKKYGAGESLLVDAKNLNYALYNNLSKDAKRVEKANPEIRFKAIKNATEIENIRQAQIKDSVAHVRFMKWLKENIGKEEITELSAAAKMDSFREEMGNFISPSFEPICSFGAHAAIVHYAPSPETDIPLGMDGFFLTDTGAGFKEGSTDITRTYALGNITRQMKEDFTLVAISNLSLANAVFMKGCNGVNLDSYTRKPFWDRRLNFNHGTGHGVGYLLNIHEGPAGIRWRYVAGDTEPFEAGMVITDEPGRYIEGAYGIRLENELLVCEDELNEFGQFMRFDVITYVPFDLDAIIPEFMTEEERKLLNTYHQSVFEKVSPHLNEEEKEWLARYTRAV</sequence>
<keyword evidence="2" id="KW-0479">Metal-binding</keyword>
<evidence type="ECO:0000256" key="3">
    <source>
        <dbReference type="ARBA" id="ARBA00022801"/>
    </source>
</evidence>
<evidence type="ECO:0000256" key="1">
    <source>
        <dbReference type="ARBA" id="ARBA00008766"/>
    </source>
</evidence>
<reference evidence="7 8" key="1">
    <citation type="submission" date="2019-08" db="EMBL/GenBank/DDBJ databases">
        <title>In-depth cultivation of the pig gut microbiome towards novel bacterial diversity and tailored functional studies.</title>
        <authorList>
            <person name="Wylensek D."/>
            <person name="Hitch T.C.A."/>
            <person name="Clavel T."/>
        </authorList>
    </citation>
    <scope>NUCLEOTIDE SEQUENCE [LARGE SCALE GENOMIC DNA]</scope>
    <source>
        <strain evidence="7 8">68-1-5</strain>
    </source>
</reference>
<comment type="similarity">
    <text evidence="1">Belongs to the peptidase M24B family.</text>
</comment>
<dbReference type="InterPro" id="IPR000587">
    <property type="entry name" value="Creatinase_N"/>
</dbReference>
<dbReference type="Proteomes" id="UP000434409">
    <property type="component" value="Unassembled WGS sequence"/>
</dbReference>
<dbReference type="FunFam" id="3.90.230.10:FF:000009">
    <property type="entry name" value="xaa-Pro aminopeptidase 2"/>
    <property type="match status" value="1"/>
</dbReference>
<dbReference type="GO" id="GO:0046872">
    <property type="term" value="F:metal ion binding"/>
    <property type="evidence" value="ECO:0007669"/>
    <property type="project" value="UniProtKB-KW"/>
</dbReference>